<accession>A0A058ZF48</accession>
<dbReference type="AlphaFoldDB" id="A0A058ZF48"/>
<evidence type="ECO:0000313" key="1">
    <source>
        <dbReference type="EMBL" id="KCV72581.1"/>
    </source>
</evidence>
<proteinExistence type="predicted"/>
<protein>
    <submittedName>
        <fullName evidence="1">Uncharacterized protein</fullName>
    </submittedName>
</protein>
<name>A0A058ZF48_FONAL</name>
<dbReference type="GeneID" id="20524897"/>
<sequence>MYLPQLTRYSPSAARPEVRHALANALRHATRHIPENLKLSDRARGFLAHDVRPHHVEKNFIMNRSSNTAIINFEHTLPVMARPRPIKRFTIEEDD</sequence>
<dbReference type="RefSeq" id="XP_009492282.1">
    <property type="nucleotide sequence ID" value="XM_009494007.1"/>
</dbReference>
<keyword evidence="2" id="KW-1185">Reference proteome</keyword>
<gene>
    <name evidence="1" type="ORF">H696_00172</name>
</gene>
<dbReference type="EMBL" id="KB932201">
    <property type="protein sequence ID" value="KCV72581.1"/>
    <property type="molecule type" value="Genomic_DNA"/>
</dbReference>
<dbReference type="Proteomes" id="UP000030693">
    <property type="component" value="Unassembled WGS sequence"/>
</dbReference>
<organism evidence="1">
    <name type="scientific">Fonticula alba</name>
    <name type="common">Slime mold</name>
    <dbReference type="NCBI Taxonomy" id="691883"/>
    <lineage>
        <taxon>Eukaryota</taxon>
        <taxon>Rotosphaerida</taxon>
        <taxon>Fonticulaceae</taxon>
        <taxon>Fonticula</taxon>
    </lineage>
</organism>
<reference evidence="1" key="1">
    <citation type="submission" date="2013-04" db="EMBL/GenBank/DDBJ databases">
        <title>The Genome Sequence of Fonticula alba ATCC 38817.</title>
        <authorList>
            <consortium name="The Broad Institute Genomics Platform"/>
            <person name="Russ C."/>
            <person name="Cuomo C."/>
            <person name="Burger G."/>
            <person name="Gray M.W."/>
            <person name="Holland P.W.H."/>
            <person name="King N."/>
            <person name="Lang F.B.F."/>
            <person name="Roger A.J."/>
            <person name="Ruiz-Trillo I."/>
            <person name="Brown M."/>
            <person name="Walker B."/>
            <person name="Young S."/>
            <person name="Zeng Q."/>
            <person name="Gargeya S."/>
            <person name="Fitzgerald M."/>
            <person name="Haas B."/>
            <person name="Abouelleil A."/>
            <person name="Allen A.W."/>
            <person name="Alvarado L."/>
            <person name="Arachchi H.M."/>
            <person name="Berlin A.M."/>
            <person name="Chapman S.B."/>
            <person name="Gainer-Dewar J."/>
            <person name="Goldberg J."/>
            <person name="Griggs A."/>
            <person name="Gujja S."/>
            <person name="Hansen M."/>
            <person name="Howarth C."/>
            <person name="Imamovic A."/>
            <person name="Ireland A."/>
            <person name="Larimer J."/>
            <person name="McCowan C."/>
            <person name="Murphy C."/>
            <person name="Pearson M."/>
            <person name="Poon T.W."/>
            <person name="Priest M."/>
            <person name="Roberts A."/>
            <person name="Saif S."/>
            <person name="Shea T."/>
            <person name="Sisk P."/>
            <person name="Sykes S."/>
            <person name="Wortman J."/>
            <person name="Nusbaum C."/>
            <person name="Birren B."/>
        </authorList>
    </citation>
    <scope>NUCLEOTIDE SEQUENCE [LARGE SCALE GENOMIC DNA]</scope>
    <source>
        <strain evidence="1">ATCC 38817</strain>
    </source>
</reference>
<evidence type="ECO:0000313" key="2">
    <source>
        <dbReference type="Proteomes" id="UP000030693"/>
    </source>
</evidence>